<dbReference type="CDD" id="cd01004">
    <property type="entry name" value="PBP2_MidA_like"/>
    <property type="match status" value="1"/>
</dbReference>
<dbReference type="SMART" id="SM00062">
    <property type="entry name" value="PBPb"/>
    <property type="match status" value="1"/>
</dbReference>
<proteinExistence type="predicted"/>
<evidence type="ECO:0000256" key="1">
    <source>
        <dbReference type="ARBA" id="ARBA00022729"/>
    </source>
</evidence>
<reference evidence="4" key="1">
    <citation type="submission" date="2020-08" db="EMBL/GenBank/DDBJ databases">
        <title>Sequencing the genomes of 1000 actinobacteria strains.</title>
        <authorList>
            <person name="Klenk H.-P."/>
        </authorList>
    </citation>
    <scope>NUCLEOTIDE SEQUENCE</scope>
    <source>
        <strain evidence="4">DSM 10695</strain>
    </source>
</reference>
<dbReference type="SUPFAM" id="SSF53850">
    <property type="entry name" value="Periplasmic binding protein-like II"/>
    <property type="match status" value="1"/>
</dbReference>
<evidence type="ECO:0000259" key="3">
    <source>
        <dbReference type="SMART" id="SM00062"/>
    </source>
</evidence>
<comment type="caution">
    <text evidence="4">The sequence shown here is derived from an EMBL/GenBank/DDBJ whole genome shotgun (WGS) entry which is preliminary data.</text>
</comment>
<accession>A0A923IX01</accession>
<dbReference type="RefSeq" id="WP_184452478.1">
    <property type="nucleotide sequence ID" value="NZ_JACHMK010000001.1"/>
</dbReference>
<dbReference type="Gene3D" id="3.40.190.10">
    <property type="entry name" value="Periplasmic binding protein-like II"/>
    <property type="match status" value="2"/>
</dbReference>
<feature type="domain" description="Solute-binding protein family 3/N-terminal" evidence="3">
    <location>
        <begin position="70"/>
        <end position="298"/>
    </location>
</feature>
<organism evidence="4 5">
    <name type="scientific">Schaalia hyovaginalis</name>
    <dbReference type="NCBI Taxonomy" id="29316"/>
    <lineage>
        <taxon>Bacteria</taxon>
        <taxon>Bacillati</taxon>
        <taxon>Actinomycetota</taxon>
        <taxon>Actinomycetes</taxon>
        <taxon>Actinomycetales</taxon>
        <taxon>Actinomycetaceae</taxon>
        <taxon>Schaalia</taxon>
    </lineage>
</organism>
<evidence type="ECO:0000313" key="5">
    <source>
        <dbReference type="Proteomes" id="UP000617426"/>
    </source>
</evidence>
<dbReference type="Proteomes" id="UP000617426">
    <property type="component" value="Unassembled WGS sequence"/>
</dbReference>
<keyword evidence="5" id="KW-1185">Reference proteome</keyword>
<dbReference type="AlphaFoldDB" id="A0A923IX01"/>
<name>A0A923IX01_9ACTO</name>
<evidence type="ECO:0000256" key="2">
    <source>
        <dbReference type="SAM" id="SignalP"/>
    </source>
</evidence>
<dbReference type="EMBL" id="JACHMK010000001">
    <property type="protein sequence ID" value="MBB6334597.1"/>
    <property type="molecule type" value="Genomic_DNA"/>
</dbReference>
<keyword evidence="1 2" id="KW-0732">Signal</keyword>
<sequence>MRTLPAALVLATTASLALAACSDPQTSSTTAESGAEQAASTAVVPFDVSTLEAVDSVVALVPDAVKERGVLRNGASTDYAPGEYLADDGQTPVGYDVDLIDAIARVMGLGEGTTQTAGFDTILPQLGSKFDVGASSFTITPERLEAANMVSYIEVGSAYAVAKGNPKGFDPANPCGTTIGVQTGTFQLDYASELSDKCVAEGKEKIEVMPLDLQTDIATKVIGGQYDATLADSTVIGYTVELSGGQLEQVGEVIESAPQGIAMAKDDEQLAKAVQAALQYLMDEGYFEKILAPYGAEGSALKTAELNPAL</sequence>
<feature type="chain" id="PRO_5036814521" evidence="2">
    <location>
        <begin position="20"/>
        <end position="310"/>
    </location>
</feature>
<dbReference type="Pfam" id="PF00497">
    <property type="entry name" value="SBP_bac_3"/>
    <property type="match status" value="1"/>
</dbReference>
<dbReference type="PANTHER" id="PTHR35936">
    <property type="entry name" value="MEMBRANE-BOUND LYTIC MUREIN TRANSGLYCOSYLASE F"/>
    <property type="match status" value="1"/>
</dbReference>
<gene>
    <name evidence="4" type="ORF">HD592_001162</name>
</gene>
<dbReference type="PROSITE" id="PS51257">
    <property type="entry name" value="PROKAR_LIPOPROTEIN"/>
    <property type="match status" value="1"/>
</dbReference>
<dbReference type="PANTHER" id="PTHR35936:SF17">
    <property type="entry name" value="ARGININE-BINDING EXTRACELLULAR PROTEIN ARTP"/>
    <property type="match status" value="1"/>
</dbReference>
<protein>
    <submittedName>
        <fullName evidence="4">Polar amino acid transport system substrate-binding protein</fullName>
    </submittedName>
</protein>
<feature type="signal peptide" evidence="2">
    <location>
        <begin position="1"/>
        <end position="19"/>
    </location>
</feature>
<evidence type="ECO:0000313" key="4">
    <source>
        <dbReference type="EMBL" id="MBB6334597.1"/>
    </source>
</evidence>
<dbReference type="InterPro" id="IPR001638">
    <property type="entry name" value="Solute-binding_3/MltF_N"/>
</dbReference>